<evidence type="ECO:0008006" key="3">
    <source>
        <dbReference type="Google" id="ProtNLM"/>
    </source>
</evidence>
<dbReference type="EMBL" id="JBIACK010000001">
    <property type="protein sequence ID" value="MFE8699915.1"/>
    <property type="molecule type" value="Genomic_DNA"/>
</dbReference>
<proteinExistence type="predicted"/>
<evidence type="ECO:0000313" key="2">
    <source>
        <dbReference type="Proteomes" id="UP001601059"/>
    </source>
</evidence>
<keyword evidence="2" id="KW-1185">Reference proteome</keyword>
<protein>
    <recommendedName>
        <fullName evidence="3">DUF4878 domain-containing protein</fullName>
    </recommendedName>
</protein>
<sequence>MKNFTILAITCLLLIITGCSSLEKQEEIIIKEVSYDELYWIEREQRDLIYKLNEDKERESIIEEVQKGVNRLRFKLDFMHDHPEYNIVKIEFLAVKYTNGDHSFEFMSDRSVITEVHSEIEGWKDY</sequence>
<comment type="caution">
    <text evidence="1">The sequence shown here is derived from an EMBL/GenBank/DDBJ whole genome shotgun (WGS) entry which is preliminary data.</text>
</comment>
<dbReference type="Proteomes" id="UP001601059">
    <property type="component" value="Unassembled WGS sequence"/>
</dbReference>
<name>A0ABW6KAF0_9BACI</name>
<organism evidence="1 2">
    <name type="scientific">Cytobacillus spartinae</name>
    <dbReference type="NCBI Taxonomy" id="3299023"/>
    <lineage>
        <taxon>Bacteria</taxon>
        <taxon>Bacillati</taxon>
        <taxon>Bacillota</taxon>
        <taxon>Bacilli</taxon>
        <taxon>Bacillales</taxon>
        <taxon>Bacillaceae</taxon>
        <taxon>Cytobacillus</taxon>
    </lineage>
</organism>
<evidence type="ECO:0000313" key="1">
    <source>
        <dbReference type="EMBL" id="MFE8699915.1"/>
    </source>
</evidence>
<dbReference type="PROSITE" id="PS51257">
    <property type="entry name" value="PROKAR_LIPOPROTEIN"/>
    <property type="match status" value="1"/>
</dbReference>
<reference evidence="1 2" key="1">
    <citation type="submission" date="2024-08" db="EMBL/GenBank/DDBJ databases">
        <title>Two novel Cytobacillus novel species.</title>
        <authorList>
            <person name="Liu G."/>
        </authorList>
    </citation>
    <scope>NUCLEOTIDE SEQUENCE [LARGE SCALE GENOMIC DNA]</scope>
    <source>
        <strain evidence="1 2">FJAT-54145</strain>
    </source>
</reference>
<dbReference type="RefSeq" id="WP_389358519.1">
    <property type="nucleotide sequence ID" value="NZ_JBIACK010000001.1"/>
</dbReference>
<gene>
    <name evidence="1" type="ORF">ACFYKX_04680</name>
</gene>
<accession>A0ABW6KAF0</accession>